<accession>A0A7C4VRF3</accession>
<dbReference type="HAMAP" id="MF_00758">
    <property type="entry name" value="UPF0301"/>
    <property type="match status" value="1"/>
</dbReference>
<dbReference type="AlphaFoldDB" id="A0A7C4VRF3"/>
<dbReference type="Pfam" id="PF02622">
    <property type="entry name" value="DUF179"/>
    <property type="match status" value="1"/>
</dbReference>
<dbReference type="EMBL" id="DSUH01000324">
    <property type="protein sequence ID" value="HGU33971.1"/>
    <property type="molecule type" value="Genomic_DNA"/>
</dbReference>
<evidence type="ECO:0000256" key="1">
    <source>
        <dbReference type="ARBA" id="ARBA00009600"/>
    </source>
</evidence>
<dbReference type="SUPFAM" id="SSF143456">
    <property type="entry name" value="VC0467-like"/>
    <property type="match status" value="1"/>
</dbReference>
<dbReference type="PANTHER" id="PTHR30327:SF1">
    <property type="entry name" value="UPF0301 PROTEIN YQGE"/>
    <property type="match status" value="1"/>
</dbReference>
<dbReference type="PANTHER" id="PTHR30327">
    <property type="entry name" value="UNCHARACTERIZED PROTEIN YQGE"/>
    <property type="match status" value="1"/>
</dbReference>
<gene>
    <name evidence="3" type="ORF">ENS29_14155</name>
</gene>
<protein>
    <recommendedName>
        <fullName evidence="2">UPF0301 protein ENS29_14155</fullName>
    </recommendedName>
</protein>
<sequence length="190" mass="20680">MNEPEVVTSLKGHFLIAMPGLQDPNFFQTVVLVCEHNADGALGVVVNRVHPSLRAAEIFSEIEIPCTENIGDRPIHIGGPVHQGGLFVLHGPPFGWEGTLVVNETLALSNTTDLVRAIGQEQGPRDFLILLGCAGWGAGQLESELLENTWLTNEADVELIFEEIPEKQWEEAIRRMGIDPMLLSSSAGHA</sequence>
<dbReference type="Gene3D" id="3.40.1740.10">
    <property type="entry name" value="VC0467-like"/>
    <property type="match status" value="1"/>
</dbReference>
<evidence type="ECO:0000256" key="2">
    <source>
        <dbReference type="HAMAP-Rule" id="MF_00758"/>
    </source>
</evidence>
<dbReference type="InterPro" id="IPR003774">
    <property type="entry name" value="AlgH-like"/>
</dbReference>
<comment type="caution">
    <text evidence="3">The sequence shown here is derived from an EMBL/GenBank/DDBJ whole genome shotgun (WGS) entry which is preliminary data.</text>
</comment>
<reference evidence="3" key="1">
    <citation type="journal article" date="2020" name="mSystems">
        <title>Genome- and Community-Level Interaction Insights into Carbon Utilization and Element Cycling Functions of Hydrothermarchaeota in Hydrothermal Sediment.</title>
        <authorList>
            <person name="Zhou Z."/>
            <person name="Liu Y."/>
            <person name="Xu W."/>
            <person name="Pan J."/>
            <person name="Luo Z.H."/>
            <person name="Li M."/>
        </authorList>
    </citation>
    <scope>NUCLEOTIDE SEQUENCE [LARGE SCALE GENOMIC DNA]</scope>
    <source>
        <strain evidence="3">SpSt-477</strain>
    </source>
</reference>
<evidence type="ECO:0000313" key="3">
    <source>
        <dbReference type="EMBL" id="HGU33971.1"/>
    </source>
</evidence>
<proteinExistence type="inferred from homology"/>
<organism evidence="3">
    <name type="scientific">Desulfatirhabdium butyrativorans</name>
    <dbReference type="NCBI Taxonomy" id="340467"/>
    <lineage>
        <taxon>Bacteria</taxon>
        <taxon>Pseudomonadati</taxon>
        <taxon>Thermodesulfobacteriota</taxon>
        <taxon>Desulfobacteria</taxon>
        <taxon>Desulfobacterales</taxon>
        <taxon>Desulfatirhabdiaceae</taxon>
        <taxon>Desulfatirhabdium</taxon>
    </lineage>
</organism>
<comment type="similarity">
    <text evidence="1 2">Belongs to the UPF0301 (AlgH) family.</text>
</comment>
<name>A0A7C4VRF3_9BACT</name>
<dbReference type="GO" id="GO:0005829">
    <property type="term" value="C:cytosol"/>
    <property type="evidence" value="ECO:0007669"/>
    <property type="project" value="TreeGrafter"/>
</dbReference>